<keyword evidence="4" id="KW-1185">Reference proteome</keyword>
<dbReference type="Pfam" id="PF01381">
    <property type="entry name" value="HTH_3"/>
    <property type="match status" value="1"/>
</dbReference>
<proteinExistence type="predicted"/>
<evidence type="ECO:0000256" key="1">
    <source>
        <dbReference type="ARBA" id="ARBA00023125"/>
    </source>
</evidence>
<dbReference type="InterPro" id="IPR010982">
    <property type="entry name" value="Lambda_DNA-bd_dom_sf"/>
</dbReference>
<dbReference type="PANTHER" id="PTHR46558">
    <property type="entry name" value="TRACRIPTIONAL REGULATORY PROTEIN-RELATED-RELATED"/>
    <property type="match status" value="1"/>
</dbReference>
<dbReference type="PANTHER" id="PTHR46558:SF4">
    <property type="entry name" value="DNA-BIDING PHAGE PROTEIN"/>
    <property type="match status" value="1"/>
</dbReference>
<evidence type="ECO:0000313" key="4">
    <source>
        <dbReference type="Proteomes" id="UP001140817"/>
    </source>
</evidence>
<dbReference type="SMART" id="SM00530">
    <property type="entry name" value="HTH_XRE"/>
    <property type="match status" value="1"/>
</dbReference>
<dbReference type="RefSeq" id="WP_257560362.1">
    <property type="nucleotide sequence ID" value="NZ_JANKBY010000075.1"/>
</dbReference>
<dbReference type="CDD" id="cd00093">
    <property type="entry name" value="HTH_XRE"/>
    <property type="match status" value="1"/>
</dbReference>
<comment type="caution">
    <text evidence="3">The sequence shown here is derived from an EMBL/GenBank/DDBJ whole genome shotgun (WGS) entry which is preliminary data.</text>
</comment>
<evidence type="ECO:0000313" key="3">
    <source>
        <dbReference type="EMBL" id="MCR1822731.1"/>
    </source>
</evidence>
<keyword evidence="1" id="KW-0238">DNA-binding</keyword>
<dbReference type="GO" id="GO:0003677">
    <property type="term" value="F:DNA binding"/>
    <property type="evidence" value="ECO:0007669"/>
    <property type="project" value="UniProtKB-KW"/>
</dbReference>
<reference evidence="3" key="1">
    <citation type="submission" date="2022-07" db="EMBL/GenBank/DDBJ databases">
        <title>Enhanced cultured diversity of the mouse gut microbiota enables custom-made synthetic communities.</title>
        <authorList>
            <person name="Afrizal A."/>
        </authorList>
    </citation>
    <scope>NUCLEOTIDE SEQUENCE</scope>
    <source>
        <strain evidence="3">DSM 29186</strain>
    </source>
</reference>
<protein>
    <submittedName>
        <fullName evidence="3">Helix-turn-helix domain-containing protein</fullName>
    </submittedName>
</protein>
<sequence length="68" mass="8007">MKNNLKALRSKFDFTQQDIADYIGISKTTYQYKEAGEKQFKVNEAKKISELFNMTIDDIFFGEQVIFK</sequence>
<evidence type="ECO:0000259" key="2">
    <source>
        <dbReference type="PROSITE" id="PS50943"/>
    </source>
</evidence>
<dbReference type="Gene3D" id="1.10.260.40">
    <property type="entry name" value="lambda repressor-like DNA-binding domains"/>
    <property type="match status" value="1"/>
</dbReference>
<gene>
    <name evidence="3" type="ORF">NSA58_08025</name>
</gene>
<accession>A0A9X2MAP4</accession>
<name>A0A9X2MAP4_9FIRM</name>
<dbReference type="Proteomes" id="UP001140817">
    <property type="component" value="Unassembled WGS sequence"/>
</dbReference>
<dbReference type="SUPFAM" id="SSF47413">
    <property type="entry name" value="lambda repressor-like DNA-binding domains"/>
    <property type="match status" value="1"/>
</dbReference>
<feature type="domain" description="HTH cro/C1-type" evidence="2">
    <location>
        <begin position="5"/>
        <end position="59"/>
    </location>
</feature>
<dbReference type="PROSITE" id="PS50943">
    <property type="entry name" value="HTH_CROC1"/>
    <property type="match status" value="1"/>
</dbReference>
<organism evidence="3 4">
    <name type="scientific">Terrisporobacter muris</name>
    <dbReference type="NCBI Taxonomy" id="2963284"/>
    <lineage>
        <taxon>Bacteria</taxon>
        <taxon>Bacillati</taxon>
        <taxon>Bacillota</taxon>
        <taxon>Clostridia</taxon>
        <taxon>Peptostreptococcales</taxon>
        <taxon>Peptostreptococcaceae</taxon>
        <taxon>Terrisporobacter</taxon>
    </lineage>
</organism>
<dbReference type="InterPro" id="IPR001387">
    <property type="entry name" value="Cro/C1-type_HTH"/>
</dbReference>
<dbReference type="AlphaFoldDB" id="A0A9X2MAP4"/>
<dbReference type="EMBL" id="JANKBY010000075">
    <property type="protein sequence ID" value="MCR1822731.1"/>
    <property type="molecule type" value="Genomic_DNA"/>
</dbReference>